<protein>
    <submittedName>
        <fullName evidence="1">DUF692 domain-containing protein</fullName>
    </submittedName>
</protein>
<evidence type="ECO:0000313" key="2">
    <source>
        <dbReference type="Proteomes" id="UP000244906"/>
    </source>
</evidence>
<gene>
    <name evidence="1" type="ORF">DC094_05070</name>
</gene>
<name>A0A2V1H329_9GAMM</name>
<organism evidence="1 2">
    <name type="scientific">Pelagibaculum spongiae</name>
    <dbReference type="NCBI Taxonomy" id="2080658"/>
    <lineage>
        <taxon>Bacteria</taxon>
        <taxon>Pseudomonadati</taxon>
        <taxon>Pseudomonadota</taxon>
        <taxon>Gammaproteobacteria</taxon>
        <taxon>Oceanospirillales</taxon>
        <taxon>Pelagibaculum</taxon>
    </lineage>
</organism>
<dbReference type="EMBL" id="QDDL01000001">
    <property type="protein sequence ID" value="PVZ72380.1"/>
    <property type="molecule type" value="Genomic_DNA"/>
</dbReference>
<keyword evidence="2" id="KW-1185">Reference proteome</keyword>
<dbReference type="Pfam" id="PF05114">
    <property type="entry name" value="MbnB_TglH_ChrH"/>
    <property type="match status" value="1"/>
</dbReference>
<dbReference type="RefSeq" id="WP_116685966.1">
    <property type="nucleotide sequence ID" value="NZ_CAWNYD010000001.1"/>
</dbReference>
<dbReference type="AlphaFoldDB" id="A0A2V1H329"/>
<comment type="caution">
    <text evidence="1">The sequence shown here is derived from an EMBL/GenBank/DDBJ whole genome shotgun (WGS) entry which is preliminary data.</text>
</comment>
<accession>A0A2V1H329</accession>
<dbReference type="NCBIfam" id="NF003818">
    <property type="entry name" value="PRK05409.1"/>
    <property type="match status" value="1"/>
</dbReference>
<dbReference type="PANTHER" id="PTHR42194:SF1">
    <property type="entry name" value="UPF0276 PROTEIN HI_1600"/>
    <property type="match status" value="1"/>
</dbReference>
<dbReference type="OrthoDB" id="9763101at2"/>
<reference evidence="1 2" key="1">
    <citation type="submission" date="2018-04" db="EMBL/GenBank/DDBJ databases">
        <title>Thalassorhabdus spongiae gen. nov., sp. nov., isolated from a marine sponge in South-West Iceland.</title>
        <authorList>
            <person name="Knobloch S."/>
            <person name="Daussin A."/>
            <person name="Johannsson R."/>
            <person name="Marteinsson V.T."/>
        </authorList>
    </citation>
    <scope>NUCLEOTIDE SEQUENCE [LARGE SCALE GENOMIC DNA]</scope>
    <source>
        <strain evidence="1 2">Hp12</strain>
    </source>
</reference>
<dbReference type="Gene3D" id="3.20.20.150">
    <property type="entry name" value="Divalent-metal-dependent TIM barrel enzymes"/>
    <property type="match status" value="1"/>
</dbReference>
<dbReference type="SUPFAM" id="SSF51658">
    <property type="entry name" value="Xylose isomerase-like"/>
    <property type="match status" value="1"/>
</dbReference>
<proteinExistence type="predicted"/>
<dbReference type="Proteomes" id="UP000244906">
    <property type="component" value="Unassembled WGS sequence"/>
</dbReference>
<sequence>MNTYWSKNIMPVGIGLRHSHFQDALNQPANLDFIEVHSENFFADGGAAPALLKEISNLYPVSLHGVSLGLGSAAGVAESHINALSRLVNHISPVMVSDHASFSWGQIENQLHHAGDLLPIAFNQQTLDIMSENIIKVQDHLNRQILVENLSSYIEPQNSTLSELEFFKALVKKTGCRMLLDINNLAVNATNAGEPDVLASINHWLEQIPSDHVHEIHLAGCTPVAKGEIMIDDHSQQVSELVWQAYGTAIARFGAVPTTIEWDTDLPQWHVLIGEANKARTIANAILQGTDRLTCASTTPAL</sequence>
<dbReference type="InterPro" id="IPR036237">
    <property type="entry name" value="Xyl_isomerase-like_sf"/>
</dbReference>
<evidence type="ECO:0000313" key="1">
    <source>
        <dbReference type="EMBL" id="PVZ72380.1"/>
    </source>
</evidence>
<dbReference type="InterPro" id="IPR007801">
    <property type="entry name" value="MbnB/TglH/ChrH"/>
</dbReference>
<dbReference type="PANTHER" id="PTHR42194">
    <property type="entry name" value="UPF0276 PROTEIN HI_1600"/>
    <property type="match status" value="1"/>
</dbReference>